<dbReference type="InterPro" id="IPR036220">
    <property type="entry name" value="UDP-Glc/GDP-Man_DH_C_sf"/>
</dbReference>
<dbReference type="GO" id="GO:0016539">
    <property type="term" value="P:intein-mediated protein splicing"/>
    <property type="evidence" value="ECO:0007669"/>
    <property type="project" value="InterPro"/>
</dbReference>
<dbReference type="SUPFAM" id="SSF55608">
    <property type="entry name" value="Homing endonucleases"/>
    <property type="match status" value="1"/>
</dbReference>
<dbReference type="InterPro" id="IPR030934">
    <property type="entry name" value="Intein_C"/>
</dbReference>
<dbReference type="Pfam" id="PF14890">
    <property type="entry name" value="Intein_splicing"/>
    <property type="match status" value="1"/>
</dbReference>
<dbReference type="AlphaFoldDB" id="A0A6H1U3W6"/>
<feature type="domain" description="DOD-type homing endonuclease" evidence="3">
    <location>
        <begin position="239"/>
        <end position="397"/>
    </location>
</feature>
<dbReference type="GO" id="GO:0016628">
    <property type="term" value="F:oxidoreductase activity, acting on the CH-CH group of donors, NAD or NADP as acceptor"/>
    <property type="evidence" value="ECO:0007669"/>
    <property type="project" value="InterPro"/>
</dbReference>
<dbReference type="PANTHER" id="PTHR43491">
    <property type="entry name" value="UDP-N-ACETYL-D-MANNOSAMINE DEHYDROGENASE"/>
    <property type="match status" value="1"/>
</dbReference>
<gene>
    <name evidence="4" type="ORF">HCG48_01270</name>
</gene>
<dbReference type="InterPro" id="IPR027434">
    <property type="entry name" value="Homing_endonucl"/>
</dbReference>
<dbReference type="Pfam" id="PF03720">
    <property type="entry name" value="UDPG_MGDP_dh_C"/>
    <property type="match status" value="1"/>
</dbReference>
<evidence type="ECO:0000313" key="5">
    <source>
        <dbReference type="Proteomes" id="UP000500857"/>
    </source>
</evidence>
<protein>
    <recommendedName>
        <fullName evidence="3">DOD-type homing endonuclease domain-containing protein</fullName>
    </recommendedName>
</protein>
<dbReference type="InterPro" id="IPR003586">
    <property type="entry name" value="Hint_dom_C"/>
</dbReference>
<dbReference type="Pfam" id="PF14528">
    <property type="entry name" value="LAGLIDADG_3"/>
    <property type="match status" value="2"/>
</dbReference>
<dbReference type="KEGG" id="oxy:HCG48_01270"/>
<dbReference type="PROSITE" id="PS50819">
    <property type="entry name" value="INTEIN_ENDONUCLEASE"/>
    <property type="match status" value="1"/>
</dbReference>
<dbReference type="EMBL" id="CP051167">
    <property type="protein sequence ID" value="QIZ73534.1"/>
    <property type="molecule type" value="Genomic_DNA"/>
</dbReference>
<keyword evidence="1" id="KW-0068">Autocatalytic cleavage</keyword>
<dbReference type="Gene3D" id="3.10.28.10">
    <property type="entry name" value="Homing endonucleases"/>
    <property type="match status" value="1"/>
</dbReference>
<evidence type="ECO:0000313" key="4">
    <source>
        <dbReference type="EMBL" id="QIZ73534.1"/>
    </source>
</evidence>
<dbReference type="SMART" id="SM00984">
    <property type="entry name" value="UDPG_MGDP_dh_C"/>
    <property type="match status" value="1"/>
</dbReference>
<dbReference type="InterPro" id="IPR036844">
    <property type="entry name" value="Hint_dom_sf"/>
</dbReference>
<accession>A0A6H1U3W6</accession>
<keyword evidence="2" id="KW-0651">Protein splicing</keyword>
<proteinExistence type="predicted"/>
<sequence length="655" mass="74520">MPFYPGPGVGGHCLVGTEQVRYRWHQDNGVIALEALYQRVQERSERVFYHLGGAFLRPEGLEVLSIDLETGQQGWKPVSYLFAREYEGTLVKVETSDRRQLTVTDRHPMLVHEADRLQVRDAIALTQGDMVPLVHQPTADDLDEPESIEVIPLLPEQLAQKVRVKHSQGWEALKDDLKPLLHEKTRDVLRDNSLPLTVWKKLPEQLRGKPQQLALVTGRGPSFSSFPVVIPVNESLARLLGYYLSEGCITEEKTGNLRLRFTFNRDEREYLQDVRDLLSELGLSCSEYNDPQWHSTTLKVKGWLLSWFFRDVLRTGTDAYSMRIPAPIMAGSAAIRTEILKGLFRGDGDVHVRCGKQTYQTNGVVQTHENNSGTVGFFSSSPELFEQVILLLQELGLTPYRKKDKPQLRFKSYKDLERLETWFLGDKAQKLARLRLNRKRHLASKRPQVNQPYAVAQIHSVTPFTAKTPVYSVEVAETHTFAATTGVYVHNCIPLDPHYLEWKAKEHNFETHFIALAGEVNRRMPEFVREKVWRVLNGIGKAPSKSQVLVIGAAYKKDIADWRESPAISIMELLLQDGVNLSYHDPLVPEIQVKGHNLLSVELTEEAIGEVDLVIIATDHSKINYLNLVEKSRAILDTRGVTRHLDCQKEKVTLL</sequence>
<dbReference type="NCBIfam" id="TIGR01445">
    <property type="entry name" value="intein_Nterm"/>
    <property type="match status" value="1"/>
</dbReference>
<dbReference type="GO" id="GO:0016616">
    <property type="term" value="F:oxidoreductase activity, acting on the CH-OH group of donors, NAD or NADP as acceptor"/>
    <property type="evidence" value="ECO:0007669"/>
    <property type="project" value="InterPro"/>
</dbReference>
<reference evidence="4 5" key="1">
    <citation type="submission" date="2020-04" db="EMBL/GenBank/DDBJ databases">
        <authorList>
            <person name="Basu S."/>
            <person name="Maruthanayagam V."/>
            <person name="Chakraborty S."/>
            <person name="Pramanik A."/>
            <person name="Mukherjee J."/>
            <person name="Brink B."/>
        </authorList>
    </citation>
    <scope>NUCLEOTIDE SEQUENCE [LARGE SCALE GENOMIC DNA]</scope>
    <source>
        <strain evidence="4 5">AP17</strain>
    </source>
</reference>
<dbReference type="PROSITE" id="PS50818">
    <property type="entry name" value="INTEIN_C_TER"/>
    <property type="match status" value="1"/>
</dbReference>
<dbReference type="InterPro" id="IPR006142">
    <property type="entry name" value="INTEIN"/>
</dbReference>
<dbReference type="InterPro" id="IPR004860">
    <property type="entry name" value="LAGLIDADG_dom"/>
</dbReference>
<organism evidence="4 5">
    <name type="scientific">Oxynema aestuarii AP17</name>
    <dbReference type="NCBI Taxonomy" id="2064643"/>
    <lineage>
        <taxon>Bacteria</taxon>
        <taxon>Bacillati</taxon>
        <taxon>Cyanobacteriota</taxon>
        <taxon>Cyanophyceae</taxon>
        <taxon>Oscillatoriophycideae</taxon>
        <taxon>Oscillatoriales</taxon>
        <taxon>Oscillatoriaceae</taxon>
        <taxon>Oxynema</taxon>
        <taxon>Oxynema aestuarii</taxon>
    </lineage>
</organism>
<evidence type="ECO:0000256" key="1">
    <source>
        <dbReference type="ARBA" id="ARBA00022813"/>
    </source>
</evidence>
<dbReference type="InterPro" id="IPR006141">
    <property type="entry name" value="Intein_N"/>
</dbReference>
<dbReference type="SMART" id="SM00306">
    <property type="entry name" value="HintN"/>
    <property type="match status" value="1"/>
</dbReference>
<dbReference type="GO" id="GO:0000271">
    <property type="term" value="P:polysaccharide biosynthetic process"/>
    <property type="evidence" value="ECO:0007669"/>
    <property type="project" value="InterPro"/>
</dbReference>
<dbReference type="SMART" id="SM00305">
    <property type="entry name" value="HintC"/>
    <property type="match status" value="1"/>
</dbReference>
<dbReference type="GO" id="GO:0004519">
    <property type="term" value="F:endonuclease activity"/>
    <property type="evidence" value="ECO:0007669"/>
    <property type="project" value="InterPro"/>
</dbReference>
<evidence type="ECO:0000256" key="2">
    <source>
        <dbReference type="ARBA" id="ARBA00023000"/>
    </source>
</evidence>
<keyword evidence="5" id="KW-1185">Reference proteome</keyword>
<dbReference type="InterPro" id="IPR004042">
    <property type="entry name" value="Intein_endonuc_central"/>
</dbReference>
<dbReference type="PRINTS" id="PR00379">
    <property type="entry name" value="INTEIN"/>
</dbReference>
<dbReference type="InterPro" id="IPR028359">
    <property type="entry name" value="UDP_ManNAc/GlcNAc_DH"/>
</dbReference>
<dbReference type="InterPro" id="IPR014027">
    <property type="entry name" value="UDP-Glc/GDP-Man_DH_C"/>
</dbReference>
<dbReference type="PANTHER" id="PTHR43491:SF1">
    <property type="entry name" value="UDP-N-ACETYL-D-MANNOSAMINE DEHYDROGENASE"/>
    <property type="match status" value="1"/>
</dbReference>
<dbReference type="InterPro" id="IPR003587">
    <property type="entry name" value="Hint_dom_N"/>
</dbReference>
<dbReference type="SUPFAM" id="SSF51294">
    <property type="entry name" value="Hedgehog/intein (Hint) domain"/>
    <property type="match status" value="1"/>
</dbReference>
<dbReference type="GO" id="GO:0051287">
    <property type="term" value="F:NAD binding"/>
    <property type="evidence" value="ECO:0007669"/>
    <property type="project" value="InterPro"/>
</dbReference>
<evidence type="ECO:0000259" key="3">
    <source>
        <dbReference type="PROSITE" id="PS50819"/>
    </source>
</evidence>
<dbReference type="NCBIfam" id="TIGR01443">
    <property type="entry name" value="intein_Cterm"/>
    <property type="match status" value="1"/>
</dbReference>
<name>A0A6H1U3W6_9CYAN</name>
<dbReference type="Gene3D" id="2.170.16.10">
    <property type="entry name" value="Hedgehog/Intein (Hint) domain"/>
    <property type="match status" value="1"/>
</dbReference>
<dbReference type="SUPFAM" id="SSF52413">
    <property type="entry name" value="UDP-glucose/GDP-mannose dehydrogenase C-terminal domain"/>
    <property type="match status" value="1"/>
</dbReference>
<dbReference type="CDD" id="cd00081">
    <property type="entry name" value="Hint"/>
    <property type="match status" value="1"/>
</dbReference>
<dbReference type="Gene3D" id="3.40.50.720">
    <property type="entry name" value="NAD(P)-binding Rossmann-like Domain"/>
    <property type="match status" value="1"/>
</dbReference>
<dbReference type="Proteomes" id="UP000500857">
    <property type="component" value="Chromosome"/>
</dbReference>